<keyword evidence="6 9" id="KW-0238">DNA-binding</keyword>
<dbReference type="SMART" id="SM00692">
    <property type="entry name" value="DM3"/>
    <property type="match status" value="1"/>
</dbReference>
<feature type="domain" description="C2H2-type" evidence="12">
    <location>
        <begin position="847"/>
        <end position="874"/>
    </location>
</feature>
<dbReference type="FunFam" id="3.30.160.60:FF:000446">
    <property type="entry name" value="Zinc finger protein"/>
    <property type="match status" value="1"/>
</dbReference>
<dbReference type="RefSeq" id="XP_030749261.1">
    <property type="nucleotide sequence ID" value="XM_030893401.1"/>
</dbReference>
<proteinExistence type="predicted"/>
<accession>A0A6J2XDP9</accession>
<dbReference type="FunFam" id="3.30.160.60:FF:000145">
    <property type="entry name" value="Zinc finger protein 574"/>
    <property type="match status" value="1"/>
</dbReference>
<reference evidence="15" key="1">
    <citation type="submission" date="2025-08" db="UniProtKB">
        <authorList>
            <consortium name="RefSeq"/>
        </authorList>
    </citation>
    <scope>IDENTIFICATION</scope>
    <source>
        <tissue evidence="15">Gonads</tissue>
    </source>
</reference>
<dbReference type="FunFam" id="3.30.160.60:FF:001498">
    <property type="entry name" value="Zinc finger protein 404"/>
    <property type="match status" value="1"/>
</dbReference>
<evidence type="ECO:0000256" key="5">
    <source>
        <dbReference type="ARBA" id="ARBA00022833"/>
    </source>
</evidence>
<dbReference type="InterPro" id="IPR013087">
    <property type="entry name" value="Znf_C2H2_type"/>
</dbReference>
<dbReference type="SMART" id="SM00355">
    <property type="entry name" value="ZnF_C2H2"/>
    <property type="match status" value="14"/>
</dbReference>
<dbReference type="PROSITE" id="PS50950">
    <property type="entry name" value="ZF_THAP"/>
    <property type="match status" value="1"/>
</dbReference>
<dbReference type="InterPro" id="IPR036236">
    <property type="entry name" value="Znf_C2H2_sf"/>
</dbReference>
<feature type="domain" description="C2H2-type" evidence="12">
    <location>
        <begin position="819"/>
        <end position="846"/>
    </location>
</feature>
<dbReference type="PROSITE" id="PS00028">
    <property type="entry name" value="ZINC_FINGER_C2H2_1"/>
    <property type="match status" value="8"/>
</dbReference>
<keyword evidence="7" id="KW-0539">Nucleus</keyword>
<dbReference type="SMART" id="SM00980">
    <property type="entry name" value="THAP"/>
    <property type="match status" value="1"/>
</dbReference>
<evidence type="ECO:0000256" key="4">
    <source>
        <dbReference type="ARBA" id="ARBA00022771"/>
    </source>
</evidence>
<keyword evidence="3" id="KW-0677">Repeat</keyword>
<comment type="subcellular location">
    <subcellularLocation>
        <location evidence="1">Nucleus</location>
    </subcellularLocation>
</comment>
<dbReference type="SUPFAM" id="SSF57667">
    <property type="entry name" value="beta-beta-alpha zinc fingers"/>
    <property type="match status" value="3"/>
</dbReference>
<evidence type="ECO:0000256" key="9">
    <source>
        <dbReference type="PROSITE-ProRule" id="PRU00309"/>
    </source>
</evidence>
<feature type="compositionally biased region" description="Low complexity" evidence="11">
    <location>
        <begin position="158"/>
        <end position="169"/>
    </location>
</feature>
<evidence type="ECO:0000256" key="2">
    <source>
        <dbReference type="ARBA" id="ARBA00022723"/>
    </source>
</evidence>
<feature type="domain" description="C2H2-type" evidence="12">
    <location>
        <begin position="621"/>
        <end position="649"/>
    </location>
</feature>
<dbReference type="Proteomes" id="UP000504635">
    <property type="component" value="Unplaced"/>
</dbReference>
<dbReference type="PANTHER" id="PTHR24379">
    <property type="entry name" value="KRAB AND ZINC FINGER DOMAIN-CONTAINING"/>
    <property type="match status" value="1"/>
</dbReference>
<protein>
    <submittedName>
        <fullName evidence="15">Zinc finger protein 585A-like isoform X1</fullName>
    </submittedName>
</protein>
<gene>
    <name evidence="15" type="primary">LOC115877247</name>
</gene>
<keyword evidence="4 8" id="KW-0863">Zinc-finger</keyword>
<evidence type="ECO:0000256" key="11">
    <source>
        <dbReference type="SAM" id="MobiDB-lite"/>
    </source>
</evidence>
<evidence type="ECO:0000256" key="6">
    <source>
        <dbReference type="ARBA" id="ARBA00023125"/>
    </source>
</evidence>
<dbReference type="GO" id="GO:0008270">
    <property type="term" value="F:zinc ion binding"/>
    <property type="evidence" value="ECO:0007669"/>
    <property type="project" value="UniProtKB-KW"/>
</dbReference>
<dbReference type="InterPro" id="IPR006612">
    <property type="entry name" value="THAP_Znf"/>
</dbReference>
<keyword evidence="14" id="KW-1185">Reference proteome</keyword>
<feature type="domain" description="C2H2-type" evidence="12">
    <location>
        <begin position="588"/>
        <end position="616"/>
    </location>
</feature>
<evidence type="ECO:0000256" key="8">
    <source>
        <dbReference type="PROSITE-ProRule" id="PRU00042"/>
    </source>
</evidence>
<evidence type="ECO:0000313" key="15">
    <source>
        <dbReference type="RefSeq" id="XP_030749261.1"/>
    </source>
</evidence>
<evidence type="ECO:0000256" key="3">
    <source>
        <dbReference type="ARBA" id="ARBA00022737"/>
    </source>
</evidence>
<dbReference type="SUPFAM" id="SSF57716">
    <property type="entry name" value="Glucocorticoid receptor-like (DNA-binding domain)"/>
    <property type="match status" value="1"/>
</dbReference>
<organism evidence="14 15">
    <name type="scientific">Sitophilus oryzae</name>
    <name type="common">Rice weevil</name>
    <name type="synonym">Curculio oryzae</name>
    <dbReference type="NCBI Taxonomy" id="7048"/>
    <lineage>
        <taxon>Eukaryota</taxon>
        <taxon>Metazoa</taxon>
        <taxon>Ecdysozoa</taxon>
        <taxon>Arthropoda</taxon>
        <taxon>Hexapoda</taxon>
        <taxon>Insecta</taxon>
        <taxon>Pterygota</taxon>
        <taxon>Neoptera</taxon>
        <taxon>Endopterygota</taxon>
        <taxon>Coleoptera</taxon>
        <taxon>Polyphaga</taxon>
        <taxon>Cucujiformia</taxon>
        <taxon>Curculionidae</taxon>
        <taxon>Dryophthorinae</taxon>
        <taxon>Sitophilus</taxon>
    </lineage>
</organism>
<name>A0A6J2XDP9_SITOR</name>
<dbReference type="SMART" id="SM00868">
    <property type="entry name" value="zf-AD"/>
    <property type="match status" value="2"/>
</dbReference>
<keyword evidence="2" id="KW-0479">Metal-binding</keyword>
<dbReference type="GO" id="GO:0003677">
    <property type="term" value="F:DNA binding"/>
    <property type="evidence" value="ECO:0007669"/>
    <property type="project" value="UniProtKB-UniRule"/>
</dbReference>
<evidence type="ECO:0000259" key="12">
    <source>
        <dbReference type="PROSITE" id="PS50157"/>
    </source>
</evidence>
<evidence type="ECO:0000256" key="1">
    <source>
        <dbReference type="ARBA" id="ARBA00004123"/>
    </source>
</evidence>
<dbReference type="Gene3D" id="3.30.160.60">
    <property type="entry name" value="Classic Zinc Finger"/>
    <property type="match status" value="7"/>
</dbReference>
<dbReference type="InterPro" id="IPR012934">
    <property type="entry name" value="Znf_AD"/>
</dbReference>
<feature type="domain" description="C2H2-type" evidence="12">
    <location>
        <begin position="875"/>
        <end position="902"/>
    </location>
</feature>
<dbReference type="AlphaFoldDB" id="A0A6J2XDP9"/>
<feature type="domain" description="C2H2-type" evidence="12">
    <location>
        <begin position="649"/>
        <end position="677"/>
    </location>
</feature>
<dbReference type="PROSITE" id="PS50157">
    <property type="entry name" value="ZINC_FINGER_C2H2_2"/>
    <property type="match status" value="8"/>
</dbReference>
<dbReference type="Pfam" id="PF05485">
    <property type="entry name" value="THAP"/>
    <property type="match status" value="1"/>
</dbReference>
<evidence type="ECO:0000256" key="7">
    <source>
        <dbReference type="ARBA" id="ARBA00023242"/>
    </source>
</evidence>
<keyword evidence="5" id="KW-0862">Zinc</keyword>
<dbReference type="OrthoDB" id="6105938at2759"/>
<dbReference type="GO" id="GO:0005634">
    <property type="term" value="C:nucleus"/>
    <property type="evidence" value="ECO:0007669"/>
    <property type="project" value="UniProtKB-SubCell"/>
</dbReference>
<keyword evidence="10" id="KW-0175">Coiled coil</keyword>
<feature type="domain" description="C2H2-type" evidence="12">
    <location>
        <begin position="791"/>
        <end position="818"/>
    </location>
</feature>
<feature type="domain" description="THAP-type" evidence="13">
    <location>
        <begin position="1"/>
        <end position="84"/>
    </location>
</feature>
<feature type="coiled-coil region" evidence="10">
    <location>
        <begin position="329"/>
        <end position="360"/>
    </location>
</feature>
<dbReference type="GeneID" id="115877247"/>
<evidence type="ECO:0000313" key="14">
    <source>
        <dbReference type="Proteomes" id="UP000504635"/>
    </source>
</evidence>
<evidence type="ECO:0000259" key="13">
    <source>
        <dbReference type="PROSITE" id="PS50950"/>
    </source>
</evidence>
<sequence>MVSCAIRACNNRKGIHSKKHTGITFHRFPKNPNTIDIWTRFVNRGNWKPTKYSVLCSKHFEAKYFDKGSDVVVRLRYDAIPTLKSAGQKYAENLHSVVPPNLVNPPRQDVSLLSSSFENYEEQPTSSGNCEEQPTSYGICEEQPPSSENCEERPTDISEPSSSSKPTNVSSLYMDCLMTYNERKLRDKLDRVRLVSANRRRHIQNLQKKLRRREKRKEKEKTKNENIVLTFSALQGSLIKDNENVSENYAVSSADPEKQVEWSNVEAVCRGCLHIKDLKNMKETMVGDLNAIRVYEIITKKQLNMRIPAMMCLECVEKLSKTHKFLLMLESSNKVLENALNEITNLKNDIKEELEDEQLNEDQFLLDCSDAGDEESSNDEVPLSERFKSAMGEAESFKNYVSEMVVVSAICQICSKTVIDLNKHIIENHQLDKPEGINDPIESVNPRKTKGVHKRHIIDEDEEDVGINFEKILKYDKEKVKKLRSKLLTIKDSRKLLPDIKRKVTIYRCKYCIHLEFHGYKDIEIHFKEQHPTDKTCIICEQEFSCFLNALYHMMKKHGKIKCCRLCLVSFKTNDQLMEHYKSDEHNKKCKICNREFKNRKMLYDHRRKYHLNPELINKKYKCPKCPKEFANHNNIRRHILCFHNMVRYLCDTCGQSYTTNRNLRFHILKFHQGQEVEVKTTRKNYFCETCGRELKIFHKYAIAQHTAKHKGHNYVCRRCHESFETEQEFEAHVEQEGHQLLKCPHCNAEFVREESFNTHLKNHDAPGWNKNYFVRYNKKTSQSRNLNGEFECSYCSKSFKIKQRLDNHIRVHTNERPYKCDYCSKAFKTWIHRKTHLAVHLGIKNYQCRFCSKAFTYASTLRGHEMIHTGERPSTCPECKKGFISTSAMKKHLMTHFRGRHANKSAVLDIQKKEEPDMEISYIDNEIYMESGTNEKQFVKKNQV</sequence>
<feature type="region of interest" description="Disordered" evidence="11">
    <location>
        <begin position="117"/>
        <end position="169"/>
    </location>
</feature>
<dbReference type="KEGG" id="soy:115877247"/>
<evidence type="ECO:0000256" key="10">
    <source>
        <dbReference type="SAM" id="Coils"/>
    </source>
</evidence>
<feature type="domain" description="C2H2-type" evidence="12">
    <location>
        <begin position="742"/>
        <end position="764"/>
    </location>
</feature>
<dbReference type="Pfam" id="PF00096">
    <property type="entry name" value="zf-C2H2"/>
    <property type="match status" value="6"/>
</dbReference>
<feature type="compositionally biased region" description="Polar residues" evidence="11">
    <location>
        <begin position="117"/>
        <end position="136"/>
    </location>
</feature>
<dbReference type="PANTHER" id="PTHR24379:SF127">
    <property type="entry name" value="BLOODY FINGERS-RELATED"/>
    <property type="match status" value="1"/>
</dbReference>
<dbReference type="InParanoid" id="A0A6J2XDP9"/>